<reference evidence="5 7" key="1">
    <citation type="submission" date="2017-12" db="EMBL/GenBank/DDBJ databases">
        <title>Complete genome sequence of Herbivorax saccincola GGR1, a novel Cellulosome-producing hydrolytic bacterium in a thermophilic biogas plant, established by Illumina and Nanopore MinION sequencing.</title>
        <authorList>
            <person name="Pechtl A."/>
            <person name="Ruckert C."/>
            <person name="Koeck D.E."/>
            <person name="Maus I."/>
            <person name="Winkler A."/>
            <person name="Kalinowski J."/>
            <person name="Puhler A."/>
            <person name="Schwarz W.W."/>
            <person name="Zverlov V.V."/>
            <person name="Schluter A."/>
            <person name="Liebl W."/>
        </authorList>
    </citation>
    <scope>NUCLEOTIDE SEQUENCE [LARGE SCALE GENOMIC DNA]</scope>
    <source>
        <strain evidence="5">GGR1</strain>
        <strain evidence="7">SR1</strain>
    </source>
</reference>
<dbReference type="RefSeq" id="WP_101299104.1">
    <property type="nucleotide sequence ID" value="NZ_CP025197.1"/>
</dbReference>
<dbReference type="OrthoDB" id="9785602at2"/>
<dbReference type="SUPFAM" id="SSF55729">
    <property type="entry name" value="Acyl-CoA N-acyltransferases (Nat)"/>
    <property type="match status" value="1"/>
</dbReference>
<dbReference type="InterPro" id="IPR051531">
    <property type="entry name" value="N-acetyltransferase"/>
</dbReference>
<organism evidence="5 7">
    <name type="scientific">Acetivibrio saccincola</name>
    <dbReference type="NCBI Taxonomy" id="1677857"/>
    <lineage>
        <taxon>Bacteria</taxon>
        <taxon>Bacillati</taxon>
        <taxon>Bacillota</taxon>
        <taxon>Clostridia</taxon>
        <taxon>Eubacteriales</taxon>
        <taxon>Oscillospiraceae</taxon>
        <taxon>Acetivibrio</taxon>
    </lineage>
</organism>
<gene>
    <name evidence="5" type="primary">ydaF1</name>
    <name evidence="6" type="ORF">B9R14_07745</name>
    <name evidence="5" type="ORF">HVS_03155</name>
</gene>
<dbReference type="Pfam" id="PF13302">
    <property type="entry name" value="Acetyltransf_3"/>
    <property type="match status" value="1"/>
</dbReference>
<evidence type="ECO:0000313" key="7">
    <source>
        <dbReference type="Proteomes" id="UP000233534"/>
    </source>
</evidence>
<accession>A0A2K9DZL9</accession>
<dbReference type="GO" id="GO:0016747">
    <property type="term" value="F:acyltransferase activity, transferring groups other than amino-acyl groups"/>
    <property type="evidence" value="ECO:0007669"/>
    <property type="project" value="InterPro"/>
</dbReference>
<keyword evidence="7" id="KW-1185">Reference proteome</keyword>
<keyword evidence="1 5" id="KW-0808">Transferase</keyword>
<dbReference type="InterPro" id="IPR016181">
    <property type="entry name" value="Acyl_CoA_acyltransferase"/>
</dbReference>
<evidence type="ECO:0000259" key="4">
    <source>
        <dbReference type="PROSITE" id="PS51186"/>
    </source>
</evidence>
<protein>
    <submittedName>
        <fullName evidence="6">GNAT family N-acetyltransferase</fullName>
    </submittedName>
    <submittedName>
        <fullName evidence="5">Ribosomal N-acetyltransferase YdaF</fullName>
        <ecNumber evidence="5">2.3.1.-</ecNumber>
    </submittedName>
</protein>
<evidence type="ECO:0000256" key="1">
    <source>
        <dbReference type="ARBA" id="ARBA00022679"/>
    </source>
</evidence>
<name>A0A2K9DZL9_9FIRM</name>
<dbReference type="InterPro" id="IPR000182">
    <property type="entry name" value="GNAT_dom"/>
</dbReference>
<dbReference type="KEGG" id="hsc:HVS_03155"/>
<dbReference type="PROSITE" id="PS51186">
    <property type="entry name" value="GNAT"/>
    <property type="match status" value="1"/>
</dbReference>
<dbReference type="AlphaFoldDB" id="A0A2K9DZL9"/>
<dbReference type="Proteomes" id="UP000239720">
    <property type="component" value="Unassembled WGS sequence"/>
</dbReference>
<proteinExistence type="inferred from homology"/>
<dbReference type="EC" id="2.3.1.-" evidence="5"/>
<reference evidence="6 8" key="2">
    <citation type="journal article" date="2018" name="Syst. Appl. Microbiol.">
        <title>Characterization and high-quality draft genome sequence of Herbivorax saccincola A7, an anaerobic, alkaliphilic, thermophilic, cellulolytic, and xylanolytic bacterium.</title>
        <authorList>
            <person name="Aikawa S."/>
            <person name="Baramee S."/>
            <person name="Sermsathanaswadi J."/>
            <person name="Thianheng P."/>
            <person name="Tachaapaikoon C."/>
            <person name="Shikata A."/>
            <person name="Waeonukul R."/>
            <person name="Pason P."/>
            <person name="Ratanakhanokchai K."/>
            <person name="Kosugi A."/>
        </authorList>
    </citation>
    <scope>NUCLEOTIDE SEQUENCE [LARGE SCALE GENOMIC DNA]</scope>
    <source>
        <strain evidence="6 8">A7</strain>
    </source>
</reference>
<keyword evidence="2 5" id="KW-0012">Acyltransferase</keyword>
<sequence>MEFITERLILRPWKETDAESLFKYAKDPDVGPIAGWPPHKSIDESRDVIKNVFCGPECYAVCLKTDNIAIGCIELKLNGSTDMTKRDDECELGYWIGKEFWGQGLIPEAARELIRHGFEDLNMNVIWCGYYEGNTRSKRVQEKVGFVYHHTCKEVPIPLMGETRIGHTNYMTKERWQLYCSTLSRVKK</sequence>
<dbReference type="Gene3D" id="3.40.630.30">
    <property type="match status" value="1"/>
</dbReference>
<dbReference type="EMBL" id="NEMB01000003">
    <property type="protein sequence ID" value="PQQ66646.1"/>
    <property type="molecule type" value="Genomic_DNA"/>
</dbReference>
<dbReference type="EMBL" id="CP025197">
    <property type="protein sequence ID" value="AUG56579.1"/>
    <property type="molecule type" value="Genomic_DNA"/>
</dbReference>
<evidence type="ECO:0000313" key="6">
    <source>
        <dbReference type="EMBL" id="PQQ66646.1"/>
    </source>
</evidence>
<comment type="similarity">
    <text evidence="3">Belongs to the acetyltransferase family. RimJ subfamily.</text>
</comment>
<dbReference type="PANTHER" id="PTHR43792">
    <property type="entry name" value="GNAT FAMILY, PUTATIVE (AFU_ORTHOLOGUE AFUA_3G00765)-RELATED-RELATED"/>
    <property type="match status" value="1"/>
</dbReference>
<evidence type="ECO:0000256" key="3">
    <source>
        <dbReference type="ARBA" id="ARBA00038502"/>
    </source>
</evidence>
<evidence type="ECO:0000256" key="2">
    <source>
        <dbReference type="ARBA" id="ARBA00023315"/>
    </source>
</evidence>
<dbReference type="PANTHER" id="PTHR43792:SF8">
    <property type="entry name" value="[RIBOSOMAL PROTEIN US5]-ALANINE N-ACETYLTRANSFERASE"/>
    <property type="match status" value="1"/>
</dbReference>
<dbReference type="Proteomes" id="UP000233534">
    <property type="component" value="Chromosome"/>
</dbReference>
<feature type="domain" description="N-acetyltransferase" evidence="4">
    <location>
        <begin position="8"/>
        <end position="165"/>
    </location>
</feature>
<evidence type="ECO:0000313" key="5">
    <source>
        <dbReference type="EMBL" id="AUG56579.1"/>
    </source>
</evidence>
<evidence type="ECO:0000313" key="8">
    <source>
        <dbReference type="Proteomes" id="UP000239720"/>
    </source>
</evidence>